<keyword evidence="1" id="KW-1133">Transmembrane helix</keyword>
<keyword evidence="3" id="KW-0378">Hydrolase</keyword>
<keyword evidence="1" id="KW-0812">Transmembrane</keyword>
<evidence type="ECO:0000313" key="4">
    <source>
        <dbReference type="Proteomes" id="UP001623592"/>
    </source>
</evidence>
<accession>A0ABW8TGH1</accession>
<dbReference type="PANTHER" id="PTHR40446">
    <property type="entry name" value="N-ACETYLGLUCOSAMINE-1-PHOSPHODIESTER ALPHA-N-ACETYLGLUCOSAMINIDASE"/>
    <property type="match status" value="1"/>
</dbReference>
<comment type="caution">
    <text evidence="3">The sequence shown here is derived from an EMBL/GenBank/DDBJ whole genome shotgun (WGS) entry which is preliminary data.</text>
</comment>
<dbReference type="InterPro" id="IPR018711">
    <property type="entry name" value="NAGPA"/>
</dbReference>
<dbReference type="Proteomes" id="UP001623592">
    <property type="component" value="Unassembled WGS sequence"/>
</dbReference>
<sequence length="354" mass="38366">MSLSKSSYSENENFKRRKLKKKISKTKFIVYFFIFQILFAFLTAPWIVYYGPFSNLKKTIVGTAMSTFSHQFLATMFLSDAKIQKILNGDSTAVSNYQSEDLSQINVKKNDDSIVVKNIKSTGFNGLLLIVSNPNKVKIGYSSKIGIQGEKTSEIAKNHNAVAAINGGGFQDKGANSTKLWTGTGAFPIGIIISKGKVVYPKNADENQKYVGICGITKGGILVVGNYSIAELRQKGVVEAINFGPDLIINGAIQNKDDTSGNGIDSQGLQPRTAIGQRKKDGAILLLVIDGRQGLQLGASMRDVQKIMAKEGAYNAVNLDGGASTTMYSNGKVINNPCDKFGERTISTAIYVEK</sequence>
<keyword evidence="3" id="KW-0326">Glycosidase</keyword>
<evidence type="ECO:0000313" key="3">
    <source>
        <dbReference type="EMBL" id="MFL0251100.1"/>
    </source>
</evidence>
<keyword evidence="1" id="KW-0472">Membrane</keyword>
<reference evidence="3 4" key="1">
    <citation type="submission" date="2024-11" db="EMBL/GenBank/DDBJ databases">
        <authorList>
            <person name="Heng Y.C."/>
            <person name="Lim A.C.H."/>
            <person name="Lee J.K.Y."/>
            <person name="Kittelmann S."/>
        </authorList>
    </citation>
    <scope>NUCLEOTIDE SEQUENCE [LARGE SCALE GENOMIC DNA]</scope>
    <source>
        <strain evidence="3 4">WILCCON 0114</strain>
    </source>
</reference>
<evidence type="ECO:0000256" key="1">
    <source>
        <dbReference type="SAM" id="Phobius"/>
    </source>
</evidence>
<proteinExistence type="predicted"/>
<organism evidence="3 4">
    <name type="scientific">Clostridium neuense</name>
    <dbReference type="NCBI Taxonomy" id="1728934"/>
    <lineage>
        <taxon>Bacteria</taxon>
        <taxon>Bacillati</taxon>
        <taxon>Bacillota</taxon>
        <taxon>Clostridia</taxon>
        <taxon>Eubacteriales</taxon>
        <taxon>Clostridiaceae</taxon>
        <taxon>Clostridium</taxon>
    </lineage>
</organism>
<feature type="domain" description="Phosphodiester glycosidase" evidence="2">
    <location>
        <begin position="159"/>
        <end position="352"/>
    </location>
</feature>
<dbReference type="Pfam" id="PF09992">
    <property type="entry name" value="NAGPA"/>
    <property type="match status" value="1"/>
</dbReference>
<name>A0ABW8TGH1_9CLOT</name>
<gene>
    <name evidence="3" type="ORF">ACJDT4_11755</name>
</gene>
<dbReference type="RefSeq" id="WP_406787758.1">
    <property type="nucleotide sequence ID" value="NZ_JBJIAA010000009.1"/>
</dbReference>
<feature type="transmembrane region" description="Helical" evidence="1">
    <location>
        <begin position="28"/>
        <end position="48"/>
    </location>
</feature>
<dbReference type="GO" id="GO:0016798">
    <property type="term" value="F:hydrolase activity, acting on glycosyl bonds"/>
    <property type="evidence" value="ECO:0007669"/>
    <property type="project" value="UniProtKB-KW"/>
</dbReference>
<keyword evidence="4" id="KW-1185">Reference proteome</keyword>
<dbReference type="PANTHER" id="PTHR40446:SF2">
    <property type="entry name" value="N-ACETYLGLUCOSAMINE-1-PHOSPHODIESTER ALPHA-N-ACETYLGLUCOSAMINIDASE"/>
    <property type="match status" value="1"/>
</dbReference>
<dbReference type="EMBL" id="JBJIAA010000009">
    <property type="protein sequence ID" value="MFL0251100.1"/>
    <property type="molecule type" value="Genomic_DNA"/>
</dbReference>
<evidence type="ECO:0000259" key="2">
    <source>
        <dbReference type="Pfam" id="PF09992"/>
    </source>
</evidence>
<protein>
    <submittedName>
        <fullName evidence="3">Phosphodiester glycosidase family protein</fullName>
    </submittedName>
</protein>